<reference evidence="1 2" key="1">
    <citation type="submission" date="2018-05" db="EMBL/GenBank/DDBJ databases">
        <title>Kurthia sibirica genome sequence.</title>
        <authorList>
            <person name="Maclea K.S."/>
            <person name="Goen A.E."/>
        </authorList>
    </citation>
    <scope>NUCLEOTIDE SEQUENCE [LARGE SCALE GENOMIC DNA]</scope>
    <source>
        <strain evidence="1 2">ATCC 49154</strain>
    </source>
</reference>
<evidence type="ECO:0000313" key="2">
    <source>
        <dbReference type="Proteomes" id="UP000245938"/>
    </source>
</evidence>
<proteinExistence type="predicted"/>
<dbReference type="Proteomes" id="UP000245938">
    <property type="component" value="Unassembled WGS sequence"/>
</dbReference>
<keyword evidence="2" id="KW-1185">Reference proteome</keyword>
<dbReference type="EMBL" id="QFVR01000036">
    <property type="protein sequence ID" value="PWI23374.1"/>
    <property type="molecule type" value="Genomic_DNA"/>
</dbReference>
<evidence type="ECO:0000313" key="1">
    <source>
        <dbReference type="EMBL" id="PWI23374.1"/>
    </source>
</evidence>
<accession>A0A2U3AFT9</accession>
<gene>
    <name evidence="1" type="ORF">DEX24_16210</name>
</gene>
<comment type="caution">
    <text evidence="1">The sequence shown here is derived from an EMBL/GenBank/DDBJ whole genome shotgun (WGS) entry which is preliminary data.</text>
</comment>
<dbReference type="RefSeq" id="WP_109307428.1">
    <property type="nucleotide sequence ID" value="NZ_BJUF01000074.1"/>
</dbReference>
<dbReference type="AlphaFoldDB" id="A0A2U3AFT9"/>
<sequence>MELHEKVRVLSQLPQGTLVKLTNGELFNFVKLNRTRFKATKYQSHESGVYTVPIEMFESIEYDNHSTDTRTFNNGELIYSVDFNSIWRIYKYVKKDEQTGRHICSLPDSTSHILLSSEQINGCIAELIETKK</sequence>
<protein>
    <submittedName>
        <fullName evidence="1">Uncharacterized protein</fullName>
    </submittedName>
</protein>
<organism evidence="1 2">
    <name type="scientific">Kurthia sibirica</name>
    <dbReference type="NCBI Taxonomy" id="202750"/>
    <lineage>
        <taxon>Bacteria</taxon>
        <taxon>Bacillati</taxon>
        <taxon>Bacillota</taxon>
        <taxon>Bacilli</taxon>
        <taxon>Bacillales</taxon>
        <taxon>Caryophanaceae</taxon>
        <taxon>Kurthia</taxon>
    </lineage>
</organism>
<name>A0A2U3AFT9_9BACL</name>